<comment type="caution">
    <text evidence="2">The sequence shown here is derived from an EMBL/GenBank/DDBJ whole genome shotgun (WGS) entry which is preliminary data.</text>
</comment>
<feature type="region of interest" description="Disordered" evidence="1">
    <location>
        <begin position="46"/>
        <end position="65"/>
    </location>
</feature>
<evidence type="ECO:0000256" key="1">
    <source>
        <dbReference type="SAM" id="MobiDB-lite"/>
    </source>
</evidence>
<protein>
    <submittedName>
        <fullName evidence="2">Uncharacterized protein</fullName>
    </submittedName>
</protein>
<evidence type="ECO:0000313" key="2">
    <source>
        <dbReference type="EMBL" id="KAK4802139.1"/>
    </source>
</evidence>
<sequence>MQAWVSSGGMEMVSHTLTRHQEIVRTKREHASLLEDFHEYDRTKLDLEEGGGSPEQALLREHASI</sequence>
<dbReference type="Proteomes" id="UP001346149">
    <property type="component" value="Unassembled WGS sequence"/>
</dbReference>
<organism evidence="2 3">
    <name type="scientific">Trapa natans</name>
    <name type="common">Water chestnut</name>
    <dbReference type="NCBI Taxonomy" id="22666"/>
    <lineage>
        <taxon>Eukaryota</taxon>
        <taxon>Viridiplantae</taxon>
        <taxon>Streptophyta</taxon>
        <taxon>Embryophyta</taxon>
        <taxon>Tracheophyta</taxon>
        <taxon>Spermatophyta</taxon>
        <taxon>Magnoliopsida</taxon>
        <taxon>eudicotyledons</taxon>
        <taxon>Gunneridae</taxon>
        <taxon>Pentapetalae</taxon>
        <taxon>rosids</taxon>
        <taxon>malvids</taxon>
        <taxon>Myrtales</taxon>
        <taxon>Lythraceae</taxon>
        <taxon>Trapa</taxon>
    </lineage>
</organism>
<reference evidence="2 3" key="1">
    <citation type="journal article" date="2023" name="Hortic Res">
        <title>Pangenome of water caltrop reveals structural variations and asymmetric subgenome divergence after allopolyploidization.</title>
        <authorList>
            <person name="Zhang X."/>
            <person name="Chen Y."/>
            <person name="Wang L."/>
            <person name="Yuan Y."/>
            <person name="Fang M."/>
            <person name="Shi L."/>
            <person name="Lu R."/>
            <person name="Comes H.P."/>
            <person name="Ma Y."/>
            <person name="Chen Y."/>
            <person name="Huang G."/>
            <person name="Zhou Y."/>
            <person name="Zheng Z."/>
            <person name="Qiu Y."/>
        </authorList>
    </citation>
    <scope>NUCLEOTIDE SEQUENCE [LARGE SCALE GENOMIC DNA]</scope>
    <source>
        <strain evidence="2">F231</strain>
    </source>
</reference>
<name>A0AAN7MBR6_TRANT</name>
<proteinExistence type="predicted"/>
<evidence type="ECO:0000313" key="3">
    <source>
        <dbReference type="Proteomes" id="UP001346149"/>
    </source>
</evidence>
<keyword evidence="3" id="KW-1185">Reference proteome</keyword>
<dbReference type="AlphaFoldDB" id="A0AAN7MBR6"/>
<dbReference type="EMBL" id="JAXQNO010000002">
    <property type="protein sequence ID" value="KAK4802139.1"/>
    <property type="molecule type" value="Genomic_DNA"/>
</dbReference>
<accession>A0AAN7MBR6</accession>
<gene>
    <name evidence="2" type="ORF">SAY86_000342</name>
</gene>